<dbReference type="EMBL" id="BGPR01204763">
    <property type="protein sequence ID" value="GBN27301.1"/>
    <property type="molecule type" value="Genomic_DNA"/>
</dbReference>
<evidence type="ECO:0000313" key="3">
    <source>
        <dbReference type="EMBL" id="GBN27248.1"/>
    </source>
</evidence>
<evidence type="ECO:0000313" key="1">
    <source>
        <dbReference type="EMBL" id="GBN27168.1"/>
    </source>
</evidence>
<dbReference type="EMBL" id="BGPR01204742">
    <property type="protein sequence ID" value="GBN27248.1"/>
    <property type="molecule type" value="Genomic_DNA"/>
</dbReference>
<evidence type="ECO:0000313" key="5">
    <source>
        <dbReference type="Proteomes" id="UP000499080"/>
    </source>
</evidence>
<name>A0A4Y2ML53_ARAVE</name>
<evidence type="ECO:0000313" key="4">
    <source>
        <dbReference type="EMBL" id="GBN27301.1"/>
    </source>
</evidence>
<organism evidence="2 5">
    <name type="scientific">Araneus ventricosus</name>
    <name type="common">Orbweaver spider</name>
    <name type="synonym">Epeira ventricosa</name>
    <dbReference type="NCBI Taxonomy" id="182803"/>
    <lineage>
        <taxon>Eukaryota</taxon>
        <taxon>Metazoa</taxon>
        <taxon>Ecdysozoa</taxon>
        <taxon>Arthropoda</taxon>
        <taxon>Chelicerata</taxon>
        <taxon>Arachnida</taxon>
        <taxon>Araneae</taxon>
        <taxon>Araneomorphae</taxon>
        <taxon>Entelegynae</taxon>
        <taxon>Araneoidea</taxon>
        <taxon>Araneidae</taxon>
        <taxon>Araneus</taxon>
    </lineage>
</organism>
<keyword evidence="5" id="KW-1185">Reference proteome</keyword>
<dbReference type="Proteomes" id="UP000499080">
    <property type="component" value="Unassembled WGS sequence"/>
</dbReference>
<comment type="caution">
    <text evidence="2">The sequence shown here is derived from an EMBL/GenBank/DDBJ whole genome shotgun (WGS) entry which is preliminary data.</text>
</comment>
<evidence type="ECO:0000313" key="2">
    <source>
        <dbReference type="EMBL" id="GBN27222.1"/>
    </source>
</evidence>
<sequence>MYRKWEFVFLSTLYCQIPTYGSEEDERGHGYSRNIRCLLLKHCLFYDFLQRESPGYFHTICGLFRIGKTNYVFGNKLPFPISKESSVVLK</sequence>
<dbReference type="EMBL" id="BGPR01204710">
    <property type="protein sequence ID" value="GBN27168.1"/>
    <property type="molecule type" value="Genomic_DNA"/>
</dbReference>
<protein>
    <submittedName>
        <fullName evidence="2">Uncharacterized protein</fullName>
    </submittedName>
</protein>
<dbReference type="EMBL" id="BGPR01204732">
    <property type="protein sequence ID" value="GBN27222.1"/>
    <property type="molecule type" value="Genomic_DNA"/>
</dbReference>
<reference evidence="2 5" key="1">
    <citation type="journal article" date="2019" name="Sci. Rep.">
        <title>Orb-weaving spider Araneus ventricosus genome elucidates the spidroin gene catalogue.</title>
        <authorList>
            <person name="Kono N."/>
            <person name="Nakamura H."/>
            <person name="Ohtoshi R."/>
            <person name="Moran D.A.P."/>
            <person name="Shinohara A."/>
            <person name="Yoshida Y."/>
            <person name="Fujiwara M."/>
            <person name="Mori M."/>
            <person name="Tomita M."/>
            <person name="Arakawa K."/>
        </authorList>
    </citation>
    <scope>NUCLEOTIDE SEQUENCE [LARGE SCALE GENOMIC DNA]</scope>
</reference>
<accession>A0A4Y2ML53</accession>
<gene>
    <name evidence="3" type="ORF">AVEN_129925_1</name>
    <name evidence="1" type="ORF">AVEN_197287_1</name>
    <name evidence="4" type="ORF">AVEN_211788_1</name>
    <name evidence="2" type="ORF">AVEN_35496_1</name>
</gene>
<dbReference type="AlphaFoldDB" id="A0A4Y2ML53"/>
<proteinExistence type="predicted"/>